<name>A0A0F9I6N5_9ZZZZ</name>
<accession>A0A0F9I6N5</accession>
<gene>
    <name evidence="2" type="ORF">LCGC14_1978310</name>
</gene>
<keyword evidence="1" id="KW-0472">Membrane</keyword>
<keyword evidence="1" id="KW-1133">Transmembrane helix</keyword>
<proteinExistence type="predicted"/>
<protein>
    <submittedName>
        <fullName evidence="2">Uncharacterized protein</fullName>
    </submittedName>
</protein>
<reference evidence="2" key="1">
    <citation type="journal article" date="2015" name="Nature">
        <title>Complex archaea that bridge the gap between prokaryotes and eukaryotes.</title>
        <authorList>
            <person name="Spang A."/>
            <person name="Saw J.H."/>
            <person name="Jorgensen S.L."/>
            <person name="Zaremba-Niedzwiedzka K."/>
            <person name="Martijn J."/>
            <person name="Lind A.E."/>
            <person name="van Eijk R."/>
            <person name="Schleper C."/>
            <person name="Guy L."/>
            <person name="Ettema T.J."/>
        </authorList>
    </citation>
    <scope>NUCLEOTIDE SEQUENCE</scope>
</reference>
<comment type="caution">
    <text evidence="2">The sequence shown here is derived from an EMBL/GenBank/DDBJ whole genome shotgun (WGS) entry which is preliminary data.</text>
</comment>
<feature type="transmembrane region" description="Helical" evidence="1">
    <location>
        <begin position="6"/>
        <end position="27"/>
    </location>
</feature>
<organism evidence="2">
    <name type="scientific">marine sediment metagenome</name>
    <dbReference type="NCBI Taxonomy" id="412755"/>
    <lineage>
        <taxon>unclassified sequences</taxon>
        <taxon>metagenomes</taxon>
        <taxon>ecological metagenomes</taxon>
    </lineage>
</organism>
<evidence type="ECO:0000256" key="1">
    <source>
        <dbReference type="SAM" id="Phobius"/>
    </source>
</evidence>
<dbReference type="Gene3D" id="3.40.50.2020">
    <property type="match status" value="1"/>
</dbReference>
<evidence type="ECO:0000313" key="2">
    <source>
        <dbReference type="EMBL" id="KKL83082.1"/>
    </source>
</evidence>
<keyword evidence="1" id="KW-0812">Transmembrane</keyword>
<dbReference type="AlphaFoldDB" id="A0A0F9I6N5"/>
<dbReference type="EMBL" id="LAZR01022087">
    <property type="protein sequence ID" value="KKL83082.1"/>
    <property type="molecule type" value="Genomic_DNA"/>
</dbReference>
<sequence length="77" mass="8498">MLETIIKGSVMMIPLMVCSVLAVAVLIDRGGHELPIAADFVGSTVTAPHGKRVQVQLAEHDGIDGVFLTRYRRRRRK</sequence>
<dbReference type="InterPro" id="IPR029057">
    <property type="entry name" value="PRTase-like"/>
</dbReference>